<reference evidence="3" key="1">
    <citation type="journal article" date="2013" name="Science">
        <title>The Amborella genome and the evolution of flowering plants.</title>
        <authorList>
            <consortium name="Amborella Genome Project"/>
        </authorList>
    </citation>
    <scope>NUCLEOTIDE SEQUENCE [LARGE SCALE GENOMIC DNA]</scope>
</reference>
<keyword evidence="1" id="KW-1133">Transmembrane helix</keyword>
<dbReference type="OrthoDB" id="2014825at2759"/>
<dbReference type="PANTHER" id="PTHR13132">
    <property type="entry name" value="ALPHA- 1,6 -FUCOSYLTRANSFERASE"/>
    <property type="match status" value="1"/>
</dbReference>
<dbReference type="AlphaFoldDB" id="U5DBL7"/>
<keyword evidence="3" id="KW-1185">Reference proteome</keyword>
<dbReference type="HOGENOM" id="CLU_035190_0_0_1"/>
<dbReference type="OMA" id="PLISMHV"/>
<dbReference type="Proteomes" id="UP000017836">
    <property type="component" value="Unassembled WGS sequence"/>
</dbReference>
<dbReference type="KEGG" id="atr:18447197"/>
<evidence type="ECO:0008006" key="4">
    <source>
        <dbReference type="Google" id="ProtNLM"/>
    </source>
</evidence>
<evidence type="ECO:0000256" key="1">
    <source>
        <dbReference type="SAM" id="Phobius"/>
    </source>
</evidence>
<name>U5DBL7_AMBTC</name>
<sequence length="584" mass="66675">MEGDIQKKLLRGFSQKALQMSSSCSCTGVMAFLSGALVSFLLLAASTYRTSDKSMEVGLSFSVPATTQDVKFRRNQIPKEMGCNSLPKEAENGADSDRSTDQKLSLLYSMWSSQLHQAPSKDYTFWSKQGLNQSDIPKAPHIENCKLSIIKNKKLDSYGENGTFPHWSLWKGYLGLELHPPTLQLGGGRQLGHHGGSEPVFPPWVEGSDVDNLPSTRTVQRDLWMHQHPRNCRDPQTRFLLADWEREPGFGIGAQIAGMVGLLSIAIGEKRVLVTKYFNRADHEGCQGMSRSHWSCYFFPETSAECQEQAFELAKMQDAWKNGTITSKENYTSKEIWAGRVPRVWGNPWDEMQPTTEISGNLVKNHRKMDRRWWRAQAVRYLMRFQSEYTCELLNIARHEAFGTQAAKLVLETLPAEWPKVSEAKLRSEMEKYVWSNYKPWVPRPLLSIHVRMGDKACEMEVFGFEAYIRLADRIRSYFPNLKDIWLSSEMQEVIDKSKSYTQWNFHYTNVTRQVGNITMATYEASIGRRTSTDYPFVNFLMAAEADFFIGALGSTWCFLIDGMRSTGGKVMAGYVSVNKDRFW</sequence>
<evidence type="ECO:0000313" key="2">
    <source>
        <dbReference type="EMBL" id="ERN18827.1"/>
    </source>
</evidence>
<dbReference type="PANTHER" id="PTHR13132:SF29">
    <property type="entry name" value="ALPHA-(1,6)-FUCOSYLTRANSFERASE"/>
    <property type="match status" value="1"/>
</dbReference>
<keyword evidence="1" id="KW-0472">Membrane</keyword>
<gene>
    <name evidence="2" type="ORF">AMTR_s00067p00115040</name>
</gene>
<accession>U5DBL7</accession>
<dbReference type="GO" id="GO:0046921">
    <property type="term" value="F:alpha-(1-&gt;6)-fucosyltransferase activity"/>
    <property type="evidence" value="ECO:0000318"/>
    <property type="project" value="GO_Central"/>
</dbReference>
<proteinExistence type="predicted"/>
<organism evidence="2 3">
    <name type="scientific">Amborella trichopoda</name>
    <dbReference type="NCBI Taxonomy" id="13333"/>
    <lineage>
        <taxon>Eukaryota</taxon>
        <taxon>Viridiplantae</taxon>
        <taxon>Streptophyta</taxon>
        <taxon>Embryophyta</taxon>
        <taxon>Tracheophyta</taxon>
        <taxon>Spermatophyta</taxon>
        <taxon>Magnoliopsida</taxon>
        <taxon>Amborellales</taxon>
        <taxon>Amborellaceae</taxon>
        <taxon>Amborella</taxon>
    </lineage>
</organism>
<dbReference type="EMBL" id="KI392078">
    <property type="protein sequence ID" value="ERN18827.1"/>
    <property type="molecule type" value="Genomic_DNA"/>
</dbReference>
<dbReference type="GO" id="GO:0006487">
    <property type="term" value="P:protein N-linked glycosylation"/>
    <property type="evidence" value="ECO:0000318"/>
    <property type="project" value="GO_Central"/>
</dbReference>
<protein>
    <recommendedName>
        <fullName evidence="4">Alpha-(1,6)-fucosyltransferase</fullName>
    </recommendedName>
</protein>
<dbReference type="Gene3D" id="3.40.50.11350">
    <property type="match status" value="1"/>
</dbReference>
<keyword evidence="1" id="KW-0812">Transmembrane</keyword>
<evidence type="ECO:0000313" key="3">
    <source>
        <dbReference type="Proteomes" id="UP000017836"/>
    </source>
</evidence>
<dbReference type="eggNOG" id="ENOG502QSTM">
    <property type="taxonomic scope" value="Eukaryota"/>
</dbReference>
<feature type="transmembrane region" description="Helical" evidence="1">
    <location>
        <begin position="21"/>
        <end position="45"/>
    </location>
</feature>
<dbReference type="Gramene" id="ERN18827">
    <property type="protein sequence ID" value="ERN18827"/>
    <property type="gene ID" value="AMTR_s00067p00115040"/>
</dbReference>